<dbReference type="KEGG" id="upl:DSM104440_01766"/>
<accession>A0A6M4H5M3</accession>
<dbReference type="GO" id="GO:0080120">
    <property type="term" value="P:CAAX-box protein maturation"/>
    <property type="evidence" value="ECO:0007669"/>
    <property type="project" value="UniProtKB-ARBA"/>
</dbReference>
<dbReference type="AlphaFoldDB" id="A0A6M4H5M3"/>
<dbReference type="InParanoid" id="A0A6M4H5M3"/>
<feature type="transmembrane region" description="Helical" evidence="1">
    <location>
        <begin position="21"/>
        <end position="46"/>
    </location>
</feature>
<keyword evidence="1" id="KW-1133">Transmembrane helix</keyword>
<dbReference type="RefSeq" id="WP_171161808.1">
    <property type="nucleotide sequence ID" value="NZ_CP053073.1"/>
</dbReference>
<evidence type="ECO:0000259" key="2">
    <source>
        <dbReference type="Pfam" id="PF02517"/>
    </source>
</evidence>
<dbReference type="GO" id="GO:0004175">
    <property type="term" value="F:endopeptidase activity"/>
    <property type="evidence" value="ECO:0007669"/>
    <property type="project" value="UniProtKB-ARBA"/>
</dbReference>
<feature type="transmembrane region" description="Helical" evidence="1">
    <location>
        <begin position="120"/>
        <end position="140"/>
    </location>
</feature>
<dbReference type="EMBL" id="CP053073">
    <property type="protein sequence ID" value="QJR14951.1"/>
    <property type="molecule type" value="Genomic_DNA"/>
</dbReference>
<feature type="transmembrane region" description="Helical" evidence="1">
    <location>
        <begin position="98"/>
        <end position="114"/>
    </location>
</feature>
<keyword evidence="1" id="KW-0472">Membrane</keyword>
<evidence type="ECO:0000313" key="3">
    <source>
        <dbReference type="EMBL" id="QJR14951.1"/>
    </source>
</evidence>
<dbReference type="Pfam" id="PF02517">
    <property type="entry name" value="Rce1-like"/>
    <property type="match status" value="1"/>
</dbReference>
<keyword evidence="4" id="KW-1185">Reference proteome</keyword>
<gene>
    <name evidence="3" type="ORF">DSM104440_01766</name>
</gene>
<sequence>MPLRDHWRGHLLLFDQRPPTDLAPAACLKLALVFVLLECVLGPRLWLLDALGIAQPPAAIRVAVLLALALLLVRYLVRVPLAAIGLKRWSAWSLAEKSYFLQVVVAATAIFVALNPKILAVPALVLATNFAWGFYQEVVYRGILQTALVQRVGGVAGVLLANAIFTFGPLHFYHFSGNAPLPMFAAIFAIGLLFGAIFHRSGNLWIVAVFHGLGSAFLLR</sequence>
<feature type="transmembrane region" description="Helical" evidence="1">
    <location>
        <begin position="179"/>
        <end position="198"/>
    </location>
</feature>
<feature type="transmembrane region" description="Helical" evidence="1">
    <location>
        <begin position="152"/>
        <end position="173"/>
    </location>
</feature>
<feature type="domain" description="CAAX prenyl protease 2/Lysostaphin resistance protein A-like" evidence="2">
    <location>
        <begin position="122"/>
        <end position="213"/>
    </location>
</feature>
<feature type="transmembrane region" description="Helical" evidence="1">
    <location>
        <begin position="58"/>
        <end position="77"/>
    </location>
</feature>
<evidence type="ECO:0000256" key="1">
    <source>
        <dbReference type="SAM" id="Phobius"/>
    </source>
</evidence>
<dbReference type="InterPro" id="IPR003675">
    <property type="entry name" value="Rce1/LyrA-like_dom"/>
</dbReference>
<reference evidence="3 4" key="1">
    <citation type="submission" date="2020-04" db="EMBL/GenBank/DDBJ databases">
        <title>Usitatibacter rugosus gen. nov., sp. nov. and Usitatibacter palustris sp. nov., novel members of Usitatibacteraceae fam. nov. within the order Nitrosomonadales isolated from soil.</title>
        <authorList>
            <person name="Huber K.J."/>
            <person name="Neumann-Schaal M."/>
            <person name="Geppert A."/>
            <person name="Luckner M."/>
            <person name="Wanner G."/>
            <person name="Overmann J."/>
        </authorList>
    </citation>
    <scope>NUCLEOTIDE SEQUENCE [LARGE SCALE GENOMIC DNA]</scope>
    <source>
        <strain evidence="3 4">Swamp67</strain>
    </source>
</reference>
<protein>
    <recommendedName>
        <fullName evidence="2">CAAX prenyl protease 2/Lysostaphin resistance protein A-like domain-containing protein</fullName>
    </recommendedName>
</protein>
<proteinExistence type="predicted"/>
<name>A0A6M4H5M3_9PROT</name>
<organism evidence="3 4">
    <name type="scientific">Usitatibacter palustris</name>
    <dbReference type="NCBI Taxonomy" id="2732487"/>
    <lineage>
        <taxon>Bacteria</taxon>
        <taxon>Pseudomonadati</taxon>
        <taxon>Pseudomonadota</taxon>
        <taxon>Betaproteobacteria</taxon>
        <taxon>Nitrosomonadales</taxon>
        <taxon>Usitatibacteraceae</taxon>
        <taxon>Usitatibacter</taxon>
    </lineage>
</organism>
<keyword evidence="1" id="KW-0812">Transmembrane</keyword>
<dbReference type="Proteomes" id="UP000503096">
    <property type="component" value="Chromosome"/>
</dbReference>
<evidence type="ECO:0000313" key="4">
    <source>
        <dbReference type="Proteomes" id="UP000503096"/>
    </source>
</evidence>